<accession>A0A2S2QNN0</accession>
<evidence type="ECO:0000256" key="1">
    <source>
        <dbReference type="SAM" id="MobiDB-lite"/>
    </source>
</evidence>
<dbReference type="Pfam" id="PF07304">
    <property type="entry name" value="SRA1"/>
    <property type="match status" value="1"/>
</dbReference>
<dbReference type="PANTHER" id="PTHR18834:SF2">
    <property type="entry name" value="STEROID RECEPTOR RNA ACTIVATOR 1"/>
    <property type="match status" value="1"/>
</dbReference>
<dbReference type="AlphaFoldDB" id="A0A2S2QNN0"/>
<organism evidence="3">
    <name type="scientific">Sipha flava</name>
    <name type="common">yellow sugarcane aphid</name>
    <dbReference type="NCBI Taxonomy" id="143950"/>
    <lineage>
        <taxon>Eukaryota</taxon>
        <taxon>Metazoa</taxon>
        <taxon>Ecdysozoa</taxon>
        <taxon>Arthropoda</taxon>
        <taxon>Hexapoda</taxon>
        <taxon>Insecta</taxon>
        <taxon>Pterygota</taxon>
        <taxon>Neoptera</taxon>
        <taxon>Paraneoptera</taxon>
        <taxon>Hemiptera</taxon>
        <taxon>Sternorrhyncha</taxon>
        <taxon>Aphidomorpha</taxon>
        <taxon>Aphidoidea</taxon>
        <taxon>Aphididae</taxon>
        <taxon>Sipha</taxon>
    </lineage>
</organism>
<dbReference type="InterPro" id="IPR009917">
    <property type="entry name" value="SRA1/Sec31"/>
</dbReference>
<proteinExistence type="predicted"/>
<dbReference type="EMBL" id="GGMS01010163">
    <property type="protein sequence ID" value="MBY79366.1"/>
    <property type="molecule type" value="Transcribed_RNA"/>
</dbReference>
<sequence length="187" mass="21401">MSEGYKPYTPGWNDPPSYSFEDTVSAQQENRPKIFNRIPARILPNSQTFQSNLDKSQVPPDYNTNSLENSDDVSENPAVSLSNVYSIPVEERLSYVMESLSNSIQKSSLPESKKIDICKRLSRLETSWKDSQFTDIVQQKTIALVKAIEINDYIEANKLQMALMVDHTRQCNTWIPAIRQLINQILE</sequence>
<feature type="region of interest" description="Disordered" evidence="1">
    <location>
        <begin position="1"/>
        <end position="29"/>
    </location>
</feature>
<dbReference type="GO" id="GO:0003713">
    <property type="term" value="F:transcription coactivator activity"/>
    <property type="evidence" value="ECO:0007669"/>
    <property type="project" value="InterPro"/>
</dbReference>
<dbReference type="GO" id="GO:0005634">
    <property type="term" value="C:nucleus"/>
    <property type="evidence" value="ECO:0007669"/>
    <property type="project" value="TreeGrafter"/>
</dbReference>
<feature type="domain" description="SRA1/Sec31" evidence="2">
    <location>
        <begin position="82"/>
        <end position="183"/>
    </location>
</feature>
<dbReference type="PANTHER" id="PTHR18834">
    <property type="entry name" value="STEROID RECEPTOR RNA ACTIVATOR 1"/>
    <property type="match status" value="1"/>
</dbReference>
<reference evidence="3" key="1">
    <citation type="submission" date="2018-04" db="EMBL/GenBank/DDBJ databases">
        <title>Transcriptome assembly of Sipha flava.</title>
        <authorList>
            <person name="Scully E.D."/>
            <person name="Geib S.M."/>
            <person name="Palmer N.A."/>
            <person name="Koch K."/>
            <person name="Bradshaw J."/>
            <person name="Heng-Moss T."/>
            <person name="Sarath G."/>
        </authorList>
    </citation>
    <scope>NUCLEOTIDE SEQUENCE</scope>
</reference>
<gene>
    <name evidence="3" type="primary">SRA1</name>
    <name evidence="3" type="ORF">g.75264</name>
</gene>
<dbReference type="GO" id="GO:0006357">
    <property type="term" value="P:regulation of transcription by RNA polymerase II"/>
    <property type="evidence" value="ECO:0007669"/>
    <property type="project" value="InterPro"/>
</dbReference>
<feature type="region of interest" description="Disordered" evidence="1">
    <location>
        <begin position="51"/>
        <end position="75"/>
    </location>
</feature>
<dbReference type="Gene3D" id="1.20.940.10">
    <property type="entry name" value="Functional domain of the splicing factor Prp18"/>
    <property type="match status" value="1"/>
</dbReference>
<keyword evidence="3" id="KW-0675">Receptor</keyword>
<feature type="compositionally biased region" description="Polar residues" evidence="1">
    <location>
        <begin position="20"/>
        <end position="29"/>
    </location>
</feature>
<protein>
    <submittedName>
        <fullName evidence="3">Steroid receptor RNA activator 1</fullName>
    </submittedName>
</protein>
<evidence type="ECO:0000313" key="3">
    <source>
        <dbReference type="EMBL" id="MBY79366.1"/>
    </source>
</evidence>
<name>A0A2S2QNN0_9HEMI</name>
<evidence type="ECO:0000259" key="2">
    <source>
        <dbReference type="Pfam" id="PF07304"/>
    </source>
</evidence>
<dbReference type="InterPro" id="IPR040243">
    <property type="entry name" value="Steroid_recept_RNA_1"/>
</dbReference>